<gene>
    <name evidence="8" type="ORF">OF850_08695</name>
</gene>
<name>A0ABT3NU65_9PROT</name>
<comment type="subcellular location">
    <subcellularLocation>
        <location evidence="1">Membrane</location>
        <topology evidence="1">Multi-pass membrane protein</topology>
    </subcellularLocation>
</comment>
<evidence type="ECO:0000256" key="4">
    <source>
        <dbReference type="ARBA" id="ARBA00022692"/>
    </source>
</evidence>
<comment type="similarity">
    <text evidence="2">Belongs to the major facilitator superfamily.</text>
</comment>
<proteinExistence type="inferred from homology"/>
<evidence type="ECO:0000256" key="3">
    <source>
        <dbReference type="ARBA" id="ARBA00022448"/>
    </source>
</evidence>
<dbReference type="Pfam" id="PF07690">
    <property type="entry name" value="MFS_1"/>
    <property type="match status" value="1"/>
</dbReference>
<feature type="transmembrane region" description="Helical" evidence="7">
    <location>
        <begin position="81"/>
        <end position="99"/>
    </location>
</feature>
<dbReference type="InterPro" id="IPR004752">
    <property type="entry name" value="AmpG_permease/AT-1"/>
</dbReference>
<dbReference type="Proteomes" id="UP001526430">
    <property type="component" value="Unassembled WGS sequence"/>
</dbReference>
<feature type="transmembrane region" description="Helical" evidence="7">
    <location>
        <begin position="170"/>
        <end position="191"/>
    </location>
</feature>
<sequence>MPLSCSPRWRLALILGLYAYQGLAAGFALTALPNHFAVRGLASTAEVGLHIALTGLPWVAQPLWGPLVDRFGGLRMGRRRPWVLMAQAGALLSLLPLLGAEPGSLAALAPVFLAHGAFAALMDTAADGWIMDRVPPDALGTATACTRVGFVGGIAVGSALFGVLLPALGLRGAAAVLLTMGGALALLPLLIREAPGDALLSLRTRPSLAMCRFLPLLAELARELRHPCILALLVFCAAQDFAGAAFRVPLGVALLGEGGWTAEALSAMQGTMALVAGTVGALLVGWWTDSAGASRSLPILLAAAAAAHLLAALLLPAGLGGGALAMGLSVTTSALAFVALAPAVMRTSAGPVAATRFALYMAALNTGDVVGAAAAPGMAATLGLAGTALTSAATLLALAFLTRPMLRFADSARVAGTR</sequence>
<evidence type="ECO:0000256" key="5">
    <source>
        <dbReference type="ARBA" id="ARBA00022989"/>
    </source>
</evidence>
<keyword evidence="5 7" id="KW-1133">Transmembrane helix</keyword>
<evidence type="ECO:0000313" key="9">
    <source>
        <dbReference type="Proteomes" id="UP001526430"/>
    </source>
</evidence>
<dbReference type="InterPro" id="IPR011701">
    <property type="entry name" value="MFS"/>
</dbReference>
<dbReference type="PANTHER" id="PTHR12778">
    <property type="entry name" value="SOLUTE CARRIER FAMILY 33 ACETYL-COA TRANSPORTER -RELATED"/>
    <property type="match status" value="1"/>
</dbReference>
<evidence type="ECO:0000256" key="6">
    <source>
        <dbReference type="ARBA" id="ARBA00023136"/>
    </source>
</evidence>
<dbReference type="InterPro" id="IPR036259">
    <property type="entry name" value="MFS_trans_sf"/>
</dbReference>
<comment type="caution">
    <text evidence="8">The sequence shown here is derived from an EMBL/GenBank/DDBJ whole genome shotgun (WGS) entry which is preliminary data.</text>
</comment>
<reference evidence="8 9" key="1">
    <citation type="submission" date="2022-10" db="EMBL/GenBank/DDBJ databases">
        <title>Roseococcus glaciei nov., sp. nov., isolated from glacier.</title>
        <authorList>
            <person name="Liu Q."/>
            <person name="Xin Y.-H."/>
        </authorList>
    </citation>
    <scope>NUCLEOTIDE SEQUENCE [LARGE SCALE GENOMIC DNA]</scope>
    <source>
        <strain evidence="8 9">MDT2-1-1</strain>
    </source>
</reference>
<feature type="transmembrane region" description="Helical" evidence="7">
    <location>
        <begin position="357"/>
        <end position="375"/>
    </location>
</feature>
<dbReference type="PANTHER" id="PTHR12778:SF10">
    <property type="entry name" value="MAJOR FACILITATOR SUPERFAMILY DOMAIN-CONTAINING PROTEIN 3"/>
    <property type="match status" value="1"/>
</dbReference>
<evidence type="ECO:0000256" key="2">
    <source>
        <dbReference type="ARBA" id="ARBA00008335"/>
    </source>
</evidence>
<evidence type="ECO:0000313" key="8">
    <source>
        <dbReference type="EMBL" id="MCW8085701.1"/>
    </source>
</evidence>
<dbReference type="RefSeq" id="WP_301589637.1">
    <property type="nucleotide sequence ID" value="NZ_JAPFQI010000004.1"/>
</dbReference>
<keyword evidence="6 7" id="KW-0472">Membrane</keyword>
<feature type="transmembrane region" description="Helical" evidence="7">
    <location>
        <begin position="228"/>
        <end position="246"/>
    </location>
</feature>
<keyword evidence="3" id="KW-0813">Transport</keyword>
<evidence type="ECO:0000256" key="7">
    <source>
        <dbReference type="SAM" id="Phobius"/>
    </source>
</evidence>
<feature type="transmembrane region" description="Helical" evidence="7">
    <location>
        <begin position="266"/>
        <end position="287"/>
    </location>
</feature>
<organism evidence="8 9">
    <name type="scientific">Sabulicella glaciei</name>
    <dbReference type="NCBI Taxonomy" id="2984948"/>
    <lineage>
        <taxon>Bacteria</taxon>
        <taxon>Pseudomonadati</taxon>
        <taxon>Pseudomonadota</taxon>
        <taxon>Alphaproteobacteria</taxon>
        <taxon>Acetobacterales</taxon>
        <taxon>Acetobacteraceae</taxon>
        <taxon>Sabulicella</taxon>
    </lineage>
</organism>
<feature type="transmembrane region" description="Helical" evidence="7">
    <location>
        <begin position="138"/>
        <end position="164"/>
    </location>
</feature>
<feature type="transmembrane region" description="Helical" evidence="7">
    <location>
        <begin position="105"/>
        <end position="126"/>
    </location>
</feature>
<keyword evidence="4 7" id="KW-0812">Transmembrane</keyword>
<feature type="transmembrane region" description="Helical" evidence="7">
    <location>
        <begin position="381"/>
        <end position="401"/>
    </location>
</feature>
<dbReference type="EMBL" id="JAPFQI010000004">
    <property type="protein sequence ID" value="MCW8085701.1"/>
    <property type="molecule type" value="Genomic_DNA"/>
</dbReference>
<feature type="transmembrane region" description="Helical" evidence="7">
    <location>
        <begin position="299"/>
        <end position="317"/>
    </location>
</feature>
<accession>A0ABT3NU65</accession>
<feature type="transmembrane region" description="Helical" evidence="7">
    <location>
        <begin position="40"/>
        <end position="60"/>
    </location>
</feature>
<feature type="transmembrane region" description="Helical" evidence="7">
    <location>
        <begin position="323"/>
        <end position="345"/>
    </location>
</feature>
<keyword evidence="9" id="KW-1185">Reference proteome</keyword>
<protein>
    <submittedName>
        <fullName evidence="8">MFS transporter</fullName>
    </submittedName>
</protein>
<dbReference type="SUPFAM" id="SSF103473">
    <property type="entry name" value="MFS general substrate transporter"/>
    <property type="match status" value="1"/>
</dbReference>
<dbReference type="Gene3D" id="1.20.1250.20">
    <property type="entry name" value="MFS general substrate transporter like domains"/>
    <property type="match status" value="1"/>
</dbReference>
<evidence type="ECO:0000256" key="1">
    <source>
        <dbReference type="ARBA" id="ARBA00004141"/>
    </source>
</evidence>